<gene>
    <name evidence="2" type="ORF">H9935_11515</name>
</gene>
<feature type="transmembrane region" description="Helical" evidence="1">
    <location>
        <begin position="198"/>
        <end position="216"/>
    </location>
</feature>
<keyword evidence="1" id="KW-1133">Transmembrane helix</keyword>
<comment type="caution">
    <text evidence="2">The sequence shown here is derived from an EMBL/GenBank/DDBJ whole genome shotgun (WGS) entry which is preliminary data.</text>
</comment>
<reference evidence="2" key="1">
    <citation type="journal article" date="2021" name="PeerJ">
        <title>Extensive microbial diversity within the chicken gut microbiome revealed by metagenomics and culture.</title>
        <authorList>
            <person name="Gilroy R."/>
            <person name="Ravi A."/>
            <person name="Getino M."/>
            <person name="Pursley I."/>
            <person name="Horton D.L."/>
            <person name="Alikhan N.F."/>
            <person name="Baker D."/>
            <person name="Gharbi K."/>
            <person name="Hall N."/>
            <person name="Watson M."/>
            <person name="Adriaenssens E.M."/>
            <person name="Foster-Nyarko E."/>
            <person name="Jarju S."/>
            <person name="Secka A."/>
            <person name="Antonio M."/>
            <person name="Oren A."/>
            <person name="Chaudhuri R.R."/>
            <person name="La Ragione R."/>
            <person name="Hildebrand F."/>
            <person name="Pallen M.J."/>
        </authorList>
    </citation>
    <scope>NUCLEOTIDE SEQUENCE</scope>
    <source>
        <strain evidence="2">ChiSxjej6B18-287</strain>
    </source>
</reference>
<dbReference type="EMBL" id="DWWV01000152">
    <property type="protein sequence ID" value="HJC11413.1"/>
    <property type="molecule type" value="Genomic_DNA"/>
</dbReference>
<name>A0A9D2SK60_9FIRM</name>
<dbReference type="AlphaFoldDB" id="A0A9D2SK60"/>
<feature type="transmembrane region" description="Helical" evidence="1">
    <location>
        <begin position="124"/>
        <end position="147"/>
    </location>
</feature>
<feature type="transmembrane region" description="Helical" evidence="1">
    <location>
        <begin position="92"/>
        <end position="112"/>
    </location>
</feature>
<reference evidence="2" key="2">
    <citation type="submission" date="2021-04" db="EMBL/GenBank/DDBJ databases">
        <authorList>
            <person name="Gilroy R."/>
        </authorList>
    </citation>
    <scope>NUCLEOTIDE SEQUENCE</scope>
    <source>
        <strain evidence="2">ChiSxjej6B18-287</strain>
    </source>
</reference>
<evidence type="ECO:0000313" key="3">
    <source>
        <dbReference type="Proteomes" id="UP000823893"/>
    </source>
</evidence>
<feature type="transmembrane region" description="Helical" evidence="1">
    <location>
        <begin position="44"/>
        <end position="71"/>
    </location>
</feature>
<organism evidence="2 3">
    <name type="scientific">Candidatus Blautia merdigallinarum</name>
    <dbReference type="NCBI Taxonomy" id="2838495"/>
    <lineage>
        <taxon>Bacteria</taxon>
        <taxon>Bacillati</taxon>
        <taxon>Bacillota</taxon>
        <taxon>Clostridia</taxon>
        <taxon>Lachnospirales</taxon>
        <taxon>Lachnospiraceae</taxon>
        <taxon>Blautia</taxon>
    </lineage>
</organism>
<keyword evidence="1" id="KW-0812">Transmembrane</keyword>
<proteinExistence type="predicted"/>
<keyword evidence="1" id="KW-0472">Membrane</keyword>
<dbReference type="Proteomes" id="UP000823893">
    <property type="component" value="Unassembled WGS sequence"/>
</dbReference>
<evidence type="ECO:0000256" key="1">
    <source>
        <dbReference type="SAM" id="Phobius"/>
    </source>
</evidence>
<feature type="transmembrane region" description="Helical" evidence="1">
    <location>
        <begin position="154"/>
        <end position="178"/>
    </location>
</feature>
<sequence>MKRGKRILKVVWENVWVGSGMVFLLCIAQFFRLSQQNLESVKEIAGSMFAGGLVIVSAATLMLMVYSRYSVYEPLKIFMGYTRKKSFEDMQFAKLLSALFIALISAAAVAFGRWPSVKTEDLTMVFWGFVLMMLVQGAVELLTILYLKTRKQWIVLAAIVVACAGIGGFVGYNVMAIIDAEDIIEIQMSFLFLQENPLLWLLVFIVVYHLMEYFSWKLLKNLEIRI</sequence>
<feature type="transmembrane region" description="Helical" evidence="1">
    <location>
        <begin position="12"/>
        <end position="32"/>
    </location>
</feature>
<accession>A0A9D2SK60</accession>
<protein>
    <submittedName>
        <fullName evidence="2">Uncharacterized protein</fullName>
    </submittedName>
</protein>
<evidence type="ECO:0000313" key="2">
    <source>
        <dbReference type="EMBL" id="HJC11413.1"/>
    </source>
</evidence>